<dbReference type="FunFam" id="3.40.50.300:FF:000120">
    <property type="entry name" value="ATP-dependent chaperone ClpB"/>
    <property type="match status" value="1"/>
</dbReference>
<feature type="region of interest" description="Disordered" evidence="9">
    <location>
        <begin position="241"/>
        <end position="274"/>
    </location>
</feature>
<dbReference type="Gene3D" id="1.10.8.60">
    <property type="match status" value="1"/>
</dbReference>
<dbReference type="FunFam" id="3.40.50.300:FF:000025">
    <property type="entry name" value="ATP-dependent Clp protease subunit"/>
    <property type="match status" value="1"/>
</dbReference>
<dbReference type="Pfam" id="PF02861">
    <property type="entry name" value="Clp_N"/>
    <property type="match status" value="1"/>
</dbReference>
<dbReference type="InterPro" id="IPR019489">
    <property type="entry name" value="Clp_ATPase_C"/>
</dbReference>
<evidence type="ECO:0000256" key="4">
    <source>
        <dbReference type="ARBA" id="ARBA00022840"/>
    </source>
</evidence>
<dbReference type="CDD" id="cd00009">
    <property type="entry name" value="AAA"/>
    <property type="match status" value="1"/>
</dbReference>
<gene>
    <name evidence="11" type="ORF">Taro_008323</name>
</gene>
<dbReference type="GO" id="GO:0034605">
    <property type="term" value="P:cellular response to heat"/>
    <property type="evidence" value="ECO:0007669"/>
    <property type="project" value="TreeGrafter"/>
</dbReference>
<dbReference type="InterPro" id="IPR036628">
    <property type="entry name" value="Clp_N_dom_sf"/>
</dbReference>
<feature type="compositionally biased region" description="Low complexity" evidence="9">
    <location>
        <begin position="249"/>
        <end position="262"/>
    </location>
</feature>
<dbReference type="Pfam" id="PF00004">
    <property type="entry name" value="AAA"/>
    <property type="match status" value="1"/>
</dbReference>
<comment type="similarity">
    <text evidence="1 7">Belongs to the ClpA/ClpB family.</text>
</comment>
<evidence type="ECO:0000256" key="7">
    <source>
        <dbReference type="RuleBase" id="RU004432"/>
    </source>
</evidence>
<dbReference type="SMART" id="SM01086">
    <property type="entry name" value="ClpB_D2-small"/>
    <property type="match status" value="1"/>
</dbReference>
<feature type="domain" description="Clp R" evidence="10">
    <location>
        <begin position="97"/>
        <end position="240"/>
    </location>
</feature>
<dbReference type="PROSITE" id="PS51903">
    <property type="entry name" value="CLP_R"/>
    <property type="match status" value="1"/>
</dbReference>
<evidence type="ECO:0000256" key="6">
    <source>
        <dbReference type="PROSITE-ProRule" id="PRU01251"/>
    </source>
</evidence>
<dbReference type="SMART" id="SM00382">
    <property type="entry name" value="AAA"/>
    <property type="match status" value="2"/>
</dbReference>
<feature type="coiled-coil region" evidence="8">
    <location>
        <begin position="530"/>
        <end position="651"/>
    </location>
</feature>
<dbReference type="InterPro" id="IPR028299">
    <property type="entry name" value="ClpA/B_CS2"/>
</dbReference>
<dbReference type="FunFam" id="1.10.8.60:FF:000017">
    <property type="entry name" value="ATP-dependent chaperone ClpB"/>
    <property type="match status" value="1"/>
</dbReference>
<keyword evidence="12" id="KW-1185">Reference proteome</keyword>
<comment type="caution">
    <text evidence="11">The sequence shown here is derived from an EMBL/GenBank/DDBJ whole genome shotgun (WGS) entry which is preliminary data.</text>
</comment>
<name>A0A843TXX6_COLES</name>
<keyword evidence="4 7" id="KW-0067">ATP-binding</keyword>
<feature type="compositionally biased region" description="Polar residues" evidence="9">
    <location>
        <begin position="263"/>
        <end position="272"/>
    </location>
</feature>
<dbReference type="InterPro" id="IPR004176">
    <property type="entry name" value="Clp_R_N"/>
</dbReference>
<evidence type="ECO:0000256" key="5">
    <source>
        <dbReference type="ARBA" id="ARBA00023186"/>
    </source>
</evidence>
<dbReference type="Pfam" id="PF10431">
    <property type="entry name" value="ClpB_D2-small"/>
    <property type="match status" value="1"/>
</dbReference>
<evidence type="ECO:0000256" key="8">
    <source>
        <dbReference type="SAM" id="Coils"/>
    </source>
</evidence>
<dbReference type="PROSITE" id="PS00870">
    <property type="entry name" value="CLPAB_1"/>
    <property type="match status" value="1"/>
</dbReference>
<dbReference type="Gene3D" id="3.40.50.300">
    <property type="entry name" value="P-loop containing nucleotide triphosphate hydrolases"/>
    <property type="match status" value="3"/>
</dbReference>
<organism evidence="11 12">
    <name type="scientific">Colocasia esculenta</name>
    <name type="common">Wild taro</name>
    <name type="synonym">Arum esculentum</name>
    <dbReference type="NCBI Taxonomy" id="4460"/>
    <lineage>
        <taxon>Eukaryota</taxon>
        <taxon>Viridiplantae</taxon>
        <taxon>Streptophyta</taxon>
        <taxon>Embryophyta</taxon>
        <taxon>Tracheophyta</taxon>
        <taxon>Spermatophyta</taxon>
        <taxon>Magnoliopsida</taxon>
        <taxon>Liliopsida</taxon>
        <taxon>Araceae</taxon>
        <taxon>Aroideae</taxon>
        <taxon>Colocasieae</taxon>
        <taxon>Colocasia</taxon>
    </lineage>
</organism>
<dbReference type="PROSITE" id="PS00871">
    <property type="entry name" value="CLPAB_2"/>
    <property type="match status" value="1"/>
</dbReference>
<accession>A0A843TXX6</accession>
<dbReference type="EMBL" id="NMUH01000272">
    <property type="protein sequence ID" value="MQL75935.1"/>
    <property type="molecule type" value="Genomic_DNA"/>
</dbReference>
<dbReference type="Gene3D" id="1.10.1780.10">
    <property type="entry name" value="Clp, N-terminal domain"/>
    <property type="match status" value="1"/>
</dbReference>
<evidence type="ECO:0000313" key="12">
    <source>
        <dbReference type="Proteomes" id="UP000652761"/>
    </source>
</evidence>
<protein>
    <recommendedName>
        <fullName evidence="10">Clp R domain-containing protein</fullName>
    </recommendedName>
</protein>
<dbReference type="Pfam" id="PF17871">
    <property type="entry name" value="AAA_lid_9"/>
    <property type="match status" value="1"/>
</dbReference>
<dbReference type="InterPro" id="IPR001270">
    <property type="entry name" value="ClpA/B"/>
</dbReference>
<dbReference type="PANTHER" id="PTHR11638">
    <property type="entry name" value="ATP-DEPENDENT CLP PROTEASE"/>
    <property type="match status" value="1"/>
</dbReference>
<dbReference type="InterPro" id="IPR027417">
    <property type="entry name" value="P-loop_NTPase"/>
</dbReference>
<dbReference type="InterPro" id="IPR003593">
    <property type="entry name" value="AAA+_ATPase"/>
</dbReference>
<dbReference type="GO" id="GO:0016887">
    <property type="term" value="F:ATP hydrolysis activity"/>
    <property type="evidence" value="ECO:0007669"/>
    <property type="project" value="InterPro"/>
</dbReference>
<evidence type="ECO:0000256" key="1">
    <source>
        <dbReference type="ARBA" id="ARBA00008675"/>
    </source>
</evidence>
<evidence type="ECO:0000259" key="10">
    <source>
        <dbReference type="PROSITE" id="PS51903"/>
    </source>
</evidence>
<dbReference type="InterPro" id="IPR041546">
    <property type="entry name" value="ClpA/ClpB_AAA_lid"/>
</dbReference>
<feature type="region of interest" description="Disordered" evidence="9">
    <location>
        <begin position="1"/>
        <end position="27"/>
    </location>
</feature>
<dbReference type="PANTHER" id="PTHR11638:SF86">
    <property type="entry name" value="CHAPERONE PROTEIN CLPB4, MITOCHONDRIAL"/>
    <property type="match status" value="1"/>
</dbReference>
<reference evidence="11" key="1">
    <citation type="submission" date="2017-07" db="EMBL/GenBank/DDBJ databases">
        <title>Taro Niue Genome Assembly and Annotation.</title>
        <authorList>
            <person name="Atibalentja N."/>
            <person name="Keating K."/>
            <person name="Fields C.J."/>
        </authorList>
    </citation>
    <scope>NUCLEOTIDE SEQUENCE</scope>
    <source>
        <strain evidence="11">Niue_2</strain>
        <tissue evidence="11">Leaf</tissue>
    </source>
</reference>
<sequence>MATRTTARLARSLRATSRASGRSPPHLHHRSICSFTELLPGFGGGYVGGPSVLLGGNGELMSALRSCGAFQRGFFARQFHSTVPSPSSYGSASQVSPSDFTEMAWEGIVDAVEAARQSKQQVVESEHLMKAFLEQKDGLARRIFTKAGIDNTSLLQATDQFISQQPKVIGDTSGPILGSSFRLLLENAKKHKKDLGDDFVSVEHLVMAFHSDKRFGQQLLKNLQLSEKELNDAVLAVRGNQRVTDQRASSSSHHSVPPTTVPGTNPRSSTAPESKYQALEKYGNDLTELARRGKLDPVIGRDDEIRRCIQILSRRTKNNPVIIGEPGVGKTAIAEGLAQRIVRGDVPEPLLNRKLISLDMGSLVAGAKFRGDFEERLKAVLKEVTASNGQIILFIDEIHTVVGAGATSGAMDAGNLLKPMLGRGELRCIGATTLNEYRKYIEKDPALERRFQQVYCGQPSVEDTISILRGLRERYELHHGVKISDSALVSAAVLSDRYITERFLPDKAIDLVDEAAAKLKMEITSKPTELDEVDRAVLKLEMEKLSLKNDTDKASKERLSKLENDLATLKQKQKELSQHWEHEKTLMTRIRSIKEEIDRVNLEMEAAEREYNLNRAAELKYGTLMSLQKQLEEAERELDEFRQSGKSMLREEVTDVDIAEIVSKWTGIPVSNLQQSERDKLVSLEEVLHKRVIGQDIAVKSVADAIRRSRAGLSDPNRPIASFMFMGPTGVGKTELAKALASYLFNTENALVRIDMSEYMEKHAVSRLVGAPPGYVGYEEGGQLTEVVRRRPYSVVLFDEIEKAHHDVFNILLQLLDDGRITDSQGRTVSFTNCVVIMTSNIGSHYILETLRNTQDTKEAVYELMKMQVLDLARQTFRPEFMNRIDEYIVFQPLDSKEICRIVEIQLTRLRDRLKQKKIDIHYTRESVELLGTLGFDPNFGARPVKRVIQQMVENEVALGVLRGDFKEEDSILVDADQSQDVSRRRLVIKKLENATTDVAMVGQAIIFAKLIRKTRILRELVELDRTVEISVLDGPNRLSWTKNCT</sequence>
<dbReference type="CDD" id="cd19499">
    <property type="entry name" value="RecA-like_ClpB_Hsp104-like"/>
    <property type="match status" value="1"/>
</dbReference>
<evidence type="ECO:0000256" key="2">
    <source>
        <dbReference type="ARBA" id="ARBA00022737"/>
    </source>
</evidence>
<dbReference type="Proteomes" id="UP000652761">
    <property type="component" value="Unassembled WGS sequence"/>
</dbReference>
<dbReference type="GO" id="GO:0005524">
    <property type="term" value="F:ATP binding"/>
    <property type="evidence" value="ECO:0007669"/>
    <property type="project" value="UniProtKB-KW"/>
</dbReference>
<dbReference type="FunFam" id="3.40.50.300:FF:000010">
    <property type="entry name" value="Chaperone clpB 1, putative"/>
    <property type="match status" value="1"/>
</dbReference>
<dbReference type="GO" id="GO:0005737">
    <property type="term" value="C:cytoplasm"/>
    <property type="evidence" value="ECO:0007669"/>
    <property type="project" value="TreeGrafter"/>
</dbReference>
<evidence type="ECO:0000256" key="3">
    <source>
        <dbReference type="ARBA" id="ARBA00022741"/>
    </source>
</evidence>
<evidence type="ECO:0000256" key="9">
    <source>
        <dbReference type="SAM" id="MobiDB-lite"/>
    </source>
</evidence>
<dbReference type="OrthoDB" id="47330at2759"/>
<keyword evidence="5 7" id="KW-0143">Chaperone</keyword>
<dbReference type="SUPFAM" id="SSF81923">
    <property type="entry name" value="Double Clp-N motif"/>
    <property type="match status" value="1"/>
</dbReference>
<feature type="compositionally biased region" description="Low complexity" evidence="9">
    <location>
        <begin position="1"/>
        <end position="23"/>
    </location>
</feature>
<dbReference type="InterPro" id="IPR050130">
    <property type="entry name" value="ClpA_ClpB"/>
</dbReference>
<dbReference type="InterPro" id="IPR003959">
    <property type="entry name" value="ATPase_AAA_core"/>
</dbReference>
<keyword evidence="8" id="KW-0175">Coiled coil</keyword>
<proteinExistence type="inferred from homology"/>
<evidence type="ECO:0000313" key="11">
    <source>
        <dbReference type="EMBL" id="MQL75935.1"/>
    </source>
</evidence>
<keyword evidence="2 6" id="KW-0677">Repeat</keyword>
<keyword evidence="3 7" id="KW-0547">Nucleotide-binding</keyword>
<dbReference type="Pfam" id="PF07724">
    <property type="entry name" value="AAA_2"/>
    <property type="match status" value="1"/>
</dbReference>
<dbReference type="AlphaFoldDB" id="A0A843TXX6"/>
<dbReference type="InterPro" id="IPR018368">
    <property type="entry name" value="ClpA/B_CS1"/>
</dbReference>
<dbReference type="SUPFAM" id="SSF52540">
    <property type="entry name" value="P-loop containing nucleoside triphosphate hydrolases"/>
    <property type="match status" value="2"/>
</dbReference>
<dbReference type="PRINTS" id="PR00300">
    <property type="entry name" value="CLPPROTEASEA"/>
</dbReference>